<dbReference type="Pfam" id="PF00550">
    <property type="entry name" value="PP-binding"/>
    <property type="match status" value="1"/>
</dbReference>
<dbReference type="SMART" id="SM00822">
    <property type="entry name" value="PKS_KR"/>
    <property type="match status" value="1"/>
</dbReference>
<keyword evidence="9" id="KW-1185">Reference proteome</keyword>
<feature type="domain" description="Carrier" evidence="5">
    <location>
        <begin position="679"/>
        <end position="754"/>
    </location>
</feature>
<dbReference type="InterPro" id="IPR057326">
    <property type="entry name" value="KR_dom"/>
</dbReference>
<feature type="region of interest" description="C-terminal hotdog fold" evidence="4">
    <location>
        <begin position="185"/>
        <end position="339"/>
    </location>
</feature>
<dbReference type="EMBL" id="MZMV01000134">
    <property type="protein sequence ID" value="OWU96222.1"/>
    <property type="molecule type" value="Genomic_DNA"/>
</dbReference>
<dbReference type="InterPro" id="IPR013968">
    <property type="entry name" value="PKS_KR"/>
</dbReference>
<dbReference type="GO" id="GO:0004312">
    <property type="term" value="F:fatty acid synthase activity"/>
    <property type="evidence" value="ECO:0007669"/>
    <property type="project" value="TreeGrafter"/>
</dbReference>
<evidence type="ECO:0000313" key="9">
    <source>
        <dbReference type="Proteomes" id="UP000197174"/>
    </source>
</evidence>
<dbReference type="SUPFAM" id="SSF51735">
    <property type="entry name" value="NAD(P)-binding Rossmann-fold domains"/>
    <property type="match status" value="2"/>
</dbReference>
<dbReference type="InterPro" id="IPR020806">
    <property type="entry name" value="PKS_PP-bd"/>
</dbReference>
<reference evidence="8 9" key="1">
    <citation type="submission" date="2017-03" db="EMBL/GenBank/DDBJ databases">
        <title>Whole genome sequence of Micromonospora wenchangensis, isolated from mangrove soil.</title>
        <authorList>
            <person name="Yang H."/>
        </authorList>
    </citation>
    <scope>NUCLEOTIDE SEQUENCE [LARGE SCALE GENOMIC DNA]</scope>
    <source>
        <strain evidence="8 9">CCTCC AA 2012002</strain>
    </source>
</reference>
<dbReference type="InterPro" id="IPR006162">
    <property type="entry name" value="Ppantetheine_attach_site"/>
</dbReference>
<dbReference type="SUPFAM" id="SSF53901">
    <property type="entry name" value="Thiolase-like"/>
    <property type="match status" value="1"/>
</dbReference>
<dbReference type="InterPro" id="IPR020841">
    <property type="entry name" value="PKS_Beta-ketoAc_synthase_dom"/>
</dbReference>
<dbReference type="PANTHER" id="PTHR43775">
    <property type="entry name" value="FATTY ACID SYNTHASE"/>
    <property type="match status" value="1"/>
</dbReference>
<gene>
    <name evidence="8" type="ORF">B5D80_32615</name>
</gene>
<dbReference type="SUPFAM" id="SSF47336">
    <property type="entry name" value="ACP-like"/>
    <property type="match status" value="1"/>
</dbReference>
<keyword evidence="1" id="KW-0596">Phosphopantetheine</keyword>
<feature type="active site" description="Proton acceptor; for dehydratase activity" evidence="4">
    <location>
        <position position="89"/>
    </location>
</feature>
<dbReference type="CDD" id="cd08956">
    <property type="entry name" value="KR_3_FAS_SDR_x"/>
    <property type="match status" value="1"/>
</dbReference>
<dbReference type="SMART" id="SM00825">
    <property type="entry name" value="PKS_KS"/>
    <property type="match status" value="1"/>
</dbReference>
<dbReference type="InterPro" id="IPR049551">
    <property type="entry name" value="PKS_DH_C"/>
</dbReference>
<dbReference type="PANTHER" id="PTHR43775:SF51">
    <property type="entry name" value="INACTIVE PHENOLPHTHIOCEROL SYNTHESIS POLYKETIDE SYNTHASE TYPE I PKS1-RELATED"/>
    <property type="match status" value="1"/>
</dbReference>
<dbReference type="Pfam" id="PF14765">
    <property type="entry name" value="PS-DH"/>
    <property type="match status" value="1"/>
</dbReference>
<dbReference type="InterPro" id="IPR014031">
    <property type="entry name" value="Ketoacyl_synth_C"/>
</dbReference>
<dbReference type="Gene3D" id="3.40.47.10">
    <property type="match status" value="1"/>
</dbReference>
<evidence type="ECO:0000259" key="7">
    <source>
        <dbReference type="PROSITE" id="PS52019"/>
    </source>
</evidence>
<dbReference type="PROSITE" id="PS52019">
    <property type="entry name" value="PKS_MFAS_DH"/>
    <property type="match status" value="1"/>
</dbReference>
<dbReference type="InterPro" id="IPR020807">
    <property type="entry name" value="PKS_DH"/>
</dbReference>
<feature type="active site" description="Proton donor; for dehydratase activity" evidence="4">
    <location>
        <position position="240"/>
    </location>
</feature>
<evidence type="ECO:0000256" key="3">
    <source>
        <dbReference type="ARBA" id="ARBA00022679"/>
    </source>
</evidence>
<keyword evidence="2" id="KW-0597">Phosphoprotein</keyword>
<dbReference type="InterPro" id="IPR049552">
    <property type="entry name" value="PKS_DH_N"/>
</dbReference>
<dbReference type="InterPro" id="IPR009081">
    <property type="entry name" value="PP-bd_ACP"/>
</dbReference>
<dbReference type="Pfam" id="PF02801">
    <property type="entry name" value="Ketoacyl-synt_C"/>
    <property type="match status" value="1"/>
</dbReference>
<dbReference type="Pfam" id="PF08659">
    <property type="entry name" value="KR"/>
    <property type="match status" value="1"/>
</dbReference>
<proteinExistence type="predicted"/>
<feature type="domain" description="PKS/mFAS DH" evidence="7">
    <location>
        <begin position="58"/>
        <end position="339"/>
    </location>
</feature>
<comment type="caution">
    <text evidence="8">The sequence shown here is derived from an EMBL/GenBank/DDBJ whole genome shotgun (WGS) entry which is preliminary data.</text>
</comment>
<dbReference type="PROSITE" id="PS00012">
    <property type="entry name" value="PHOSPHOPANTETHEINE"/>
    <property type="match status" value="1"/>
</dbReference>
<dbReference type="GO" id="GO:0031177">
    <property type="term" value="F:phosphopantetheine binding"/>
    <property type="evidence" value="ECO:0007669"/>
    <property type="project" value="InterPro"/>
</dbReference>
<dbReference type="PROSITE" id="PS00606">
    <property type="entry name" value="KS3_1"/>
    <property type="match status" value="1"/>
</dbReference>
<dbReference type="RefSeq" id="WP_245855140.1">
    <property type="nucleotide sequence ID" value="NZ_MZMV01000134.1"/>
</dbReference>
<dbReference type="Pfam" id="PF00109">
    <property type="entry name" value="ketoacyl-synt"/>
    <property type="match status" value="1"/>
</dbReference>
<dbReference type="Pfam" id="PF16197">
    <property type="entry name" value="KAsynt_C_assoc"/>
    <property type="match status" value="1"/>
</dbReference>
<dbReference type="FunFam" id="3.40.47.10:FF:000019">
    <property type="entry name" value="Polyketide synthase type I"/>
    <property type="match status" value="1"/>
</dbReference>
<dbReference type="SMART" id="SM01294">
    <property type="entry name" value="PKS_PP_betabranch"/>
    <property type="match status" value="1"/>
</dbReference>
<dbReference type="Gene3D" id="3.30.70.3290">
    <property type="match status" value="2"/>
</dbReference>
<dbReference type="InterPro" id="IPR018201">
    <property type="entry name" value="Ketoacyl_synth_AS"/>
</dbReference>
<dbReference type="InterPro" id="IPR050091">
    <property type="entry name" value="PKS_NRPS_Biosynth_Enz"/>
</dbReference>
<dbReference type="Pfam" id="PF21089">
    <property type="entry name" value="PKS_DH_N"/>
    <property type="match status" value="1"/>
</dbReference>
<dbReference type="GO" id="GO:0006633">
    <property type="term" value="P:fatty acid biosynthetic process"/>
    <property type="evidence" value="ECO:0007669"/>
    <property type="project" value="InterPro"/>
</dbReference>
<dbReference type="InterPro" id="IPR036736">
    <property type="entry name" value="ACP-like_sf"/>
</dbReference>
<organism evidence="8 9">
    <name type="scientific">Micromonospora wenchangensis</name>
    <dbReference type="NCBI Taxonomy" id="1185415"/>
    <lineage>
        <taxon>Bacteria</taxon>
        <taxon>Bacillati</taxon>
        <taxon>Actinomycetota</taxon>
        <taxon>Actinomycetes</taxon>
        <taxon>Micromonosporales</taxon>
        <taxon>Micromonosporaceae</taxon>
        <taxon>Micromonospora</taxon>
    </lineage>
</organism>
<evidence type="ECO:0000259" key="5">
    <source>
        <dbReference type="PROSITE" id="PS50075"/>
    </source>
</evidence>
<dbReference type="InterPro" id="IPR016039">
    <property type="entry name" value="Thiolase-like"/>
</dbReference>
<dbReference type="InterPro" id="IPR032821">
    <property type="entry name" value="PKS_assoc"/>
</dbReference>
<dbReference type="InterPro" id="IPR042104">
    <property type="entry name" value="PKS_dehydratase_sf"/>
</dbReference>
<evidence type="ECO:0000256" key="1">
    <source>
        <dbReference type="ARBA" id="ARBA00022450"/>
    </source>
</evidence>
<evidence type="ECO:0000256" key="4">
    <source>
        <dbReference type="PROSITE-ProRule" id="PRU01363"/>
    </source>
</evidence>
<sequence>MQALADCFVAGTRVDWASVYPQARPVELPTSVFRRERYWLTASRPADAAGLGQEGVDHPLLGAAVALADGTTVYTGRLSREDAPWLVDHVVLGATLVPGTVFLEYALRAGVDVGLPRVAELTLEAPLVLPAEGAVAVRVTVGPADEDRPVTIHARPADAAEWTRHASGVLTAVGAPPAPAPAPTASAPIEDLYERLADKGYDYGPAFRLASAARHGDTLLAELALPADPGRFVLHPALLDAALHPLVLDGDPVLLPFSWTGVTVLRHPAGPVRAHWTAGRTLTLTDTDGVLAVVDGLSLRPARLPAATDLYRVDWVPVEADPLEFVGVAVADAGEALAVVRTHLDGTAPTALVVSAADRTGAVGLIRSAQAEYPGRFVLVHADDLVRTVPAGEPEVAWRDGSWQAPRLVRVAPAGPTEPLSGTALVTGGTGALGALVARHLVHTHRVRDLVLTSRRGPAAPGVAELVEELTGAGARVRVEACDAADRAALAGLLDGLPTLDVVVHAAGVVEDATVASLTDEGLAAAATKSTAAWHLHELTLDRPLRAFVLFSSISGLLGTAGQAAYAAANTALDALAAHRHALGRPALSLAWGLWAETGMGARLSAADVARWRRDGLPPLTLAQGLALFDAALGHDVPVLAPVRLDLAALRARDVLPALLRGLVTRRTPVVAAVARDEGELRELVRSTVADVLGHASAAAVDPERSFRELGFDSLSGVELRNRLALATGLPVPTTLVFDHPTPEAVVSHLLGSAPTVTPVTTTTTAGDDDIVIVGMACRYPGGVSSPEDLWQLVVDGRDAITGFPTDRGWDLTRLYHPDPDHVGTSYSREGGFLHDAADFDAEFFGLSPREATATDPQQRLLLETAWETFERAGVDPTALRGSRTGVFAGVMYGDYGTRWRTAPEGFEGHLLTGNTSSVVSGRIAYTFGLEGPAVTVDTACSSSLVALHLAAQALRTGECDLALAGGVTVMATPHTFVEFSRQRGLAPDGRCRSFAASANGTGWSEGVGLLLVERLSDARRHHHRVLATLRGSAINQDGASNGLTAPNGPAQQRVIHQALTNARLHPTDITLIEAHGTGTRLGDPIEAQALLNTYGQHHTPERPAWLGSLKSNIGHTQAAAGVGGIIKVVEAMRHGTLPPTLHADEPTSHVDWTTGTIALLTQARPWPDTGQPRRAAVSSFGISGTNAHVILEQGDPTPGPRRDRTEGGTPLPFVLFARSADALRAQAAQLRTAVAEGLSLPDLAYTLGTRRARQPHYAVLVAQDRAELLTRLDALADGRTSGAVATRGKVAFLFAGQGTQRHHMGKTLYDT</sequence>
<evidence type="ECO:0000259" key="6">
    <source>
        <dbReference type="PROSITE" id="PS52004"/>
    </source>
</evidence>
<accession>A0A246R804</accession>
<dbReference type="Gene3D" id="1.10.1200.10">
    <property type="entry name" value="ACP-like"/>
    <property type="match status" value="1"/>
</dbReference>
<feature type="domain" description="Ketosynthase family 3 (KS3)" evidence="6">
    <location>
        <begin position="768"/>
        <end position="1194"/>
    </location>
</feature>
<dbReference type="CDD" id="cd00833">
    <property type="entry name" value="PKS"/>
    <property type="match status" value="1"/>
</dbReference>
<protein>
    <submittedName>
        <fullName evidence="8">Uncharacterized protein</fullName>
    </submittedName>
</protein>
<dbReference type="SMART" id="SM00823">
    <property type="entry name" value="PKS_PP"/>
    <property type="match status" value="1"/>
</dbReference>
<dbReference type="SMART" id="SM00826">
    <property type="entry name" value="PKS_DH"/>
    <property type="match status" value="1"/>
</dbReference>
<dbReference type="PROSITE" id="PS52004">
    <property type="entry name" value="KS3_2"/>
    <property type="match status" value="1"/>
</dbReference>
<dbReference type="InterPro" id="IPR036291">
    <property type="entry name" value="NAD(P)-bd_dom_sf"/>
</dbReference>
<dbReference type="Proteomes" id="UP000197174">
    <property type="component" value="Unassembled WGS sequence"/>
</dbReference>
<feature type="region of interest" description="N-terminal hotdog fold" evidence="4">
    <location>
        <begin position="58"/>
        <end position="177"/>
    </location>
</feature>
<dbReference type="Gene3D" id="3.40.50.720">
    <property type="entry name" value="NAD(P)-binding Rossmann-like Domain"/>
    <property type="match status" value="1"/>
</dbReference>
<dbReference type="Gene3D" id="3.40.366.10">
    <property type="entry name" value="Malonyl-Coenzyme A Acyl Carrier Protein, domain 2"/>
    <property type="match status" value="1"/>
</dbReference>
<dbReference type="GO" id="GO:0004315">
    <property type="term" value="F:3-oxoacyl-[acyl-carrier-protein] synthase activity"/>
    <property type="evidence" value="ECO:0007669"/>
    <property type="project" value="InterPro"/>
</dbReference>
<evidence type="ECO:0000256" key="2">
    <source>
        <dbReference type="ARBA" id="ARBA00022553"/>
    </source>
</evidence>
<feature type="non-terminal residue" evidence="8">
    <location>
        <position position="1312"/>
    </location>
</feature>
<name>A0A246R804_9ACTN</name>
<dbReference type="PROSITE" id="PS50075">
    <property type="entry name" value="CARRIER"/>
    <property type="match status" value="1"/>
</dbReference>
<keyword evidence="3" id="KW-0808">Transferase</keyword>
<dbReference type="InterPro" id="IPR049900">
    <property type="entry name" value="PKS_mFAS_DH"/>
</dbReference>
<evidence type="ECO:0000313" key="8">
    <source>
        <dbReference type="EMBL" id="OWU96222.1"/>
    </source>
</evidence>
<dbReference type="InterPro" id="IPR001227">
    <property type="entry name" value="Ac_transferase_dom_sf"/>
</dbReference>
<dbReference type="InterPro" id="IPR014030">
    <property type="entry name" value="Ketoacyl_synth_N"/>
</dbReference>
<dbReference type="Gene3D" id="3.10.129.110">
    <property type="entry name" value="Polyketide synthase dehydratase"/>
    <property type="match status" value="1"/>
</dbReference>